<sequence>MYFIPGANYTISCIMFLKSQHPFLFGVNLNEYWSKSQVPVFCNNSR</sequence>
<keyword evidence="1" id="KW-0614">Plasmid</keyword>
<accession>O06106</accession>
<protein>
    <submittedName>
        <fullName evidence="1">Uncharacterized protein</fullName>
    </submittedName>
</protein>
<organism evidence="1">
    <name type="scientific">Methanococcus maripaludis (strain C5 / ATCC BAA-1333)</name>
    <dbReference type="NCBI Taxonomy" id="402880"/>
    <lineage>
        <taxon>Archaea</taxon>
        <taxon>Methanobacteriati</taxon>
        <taxon>Methanobacteriota</taxon>
        <taxon>Methanomada group</taxon>
        <taxon>Methanococci</taxon>
        <taxon>Methanococcales</taxon>
        <taxon>Methanococcaceae</taxon>
        <taxon>Methanococcus</taxon>
    </lineage>
</organism>
<reference evidence="1" key="1">
    <citation type="journal article" date="1997" name="J. Bacteriol.">
        <title>Characterization of pURB500 from the archaeon Methanococcus maripaludis and construction of a shuttle vector.</title>
        <authorList>
            <person name="Tumbula D.L."/>
            <person name="Bowen T.L."/>
            <person name="Whitman W.B."/>
        </authorList>
    </citation>
    <scope>NUCLEOTIDE SEQUENCE</scope>
    <source>
        <strain evidence="1">C5</strain>
        <plasmid evidence="1">pURB500</plasmid>
    </source>
</reference>
<dbReference type="AlphaFoldDB" id="O06106"/>
<name>O06106_METM5</name>
<dbReference type="EMBL" id="U47023">
    <property type="protein sequence ID" value="AAC45260.1"/>
    <property type="molecule type" value="Genomic_DNA"/>
</dbReference>
<proteinExistence type="predicted"/>
<geneLocation type="plasmid" evidence="1">
    <name>pURB500</name>
</geneLocation>
<evidence type="ECO:0000313" key="1">
    <source>
        <dbReference type="EMBL" id="AAC45260.1"/>
    </source>
</evidence>